<keyword evidence="2" id="KW-1185">Reference proteome</keyword>
<name>A0A914RLA9_PAREQ</name>
<dbReference type="AlphaFoldDB" id="A0A914RLA9"/>
<protein>
    <submittedName>
        <fullName evidence="3">Uncharacterized protein</fullName>
    </submittedName>
</protein>
<proteinExistence type="predicted"/>
<accession>A0A914RLA9</accession>
<organism evidence="2 3">
    <name type="scientific">Parascaris equorum</name>
    <name type="common">Equine roundworm</name>
    <dbReference type="NCBI Taxonomy" id="6256"/>
    <lineage>
        <taxon>Eukaryota</taxon>
        <taxon>Metazoa</taxon>
        <taxon>Ecdysozoa</taxon>
        <taxon>Nematoda</taxon>
        <taxon>Chromadorea</taxon>
        <taxon>Rhabditida</taxon>
        <taxon>Spirurina</taxon>
        <taxon>Ascaridomorpha</taxon>
        <taxon>Ascaridoidea</taxon>
        <taxon>Ascarididae</taxon>
        <taxon>Parascaris</taxon>
    </lineage>
</organism>
<dbReference type="WBParaSite" id="PEQ_0000558201-mRNA-1">
    <property type="protein sequence ID" value="PEQ_0000558201-mRNA-1"/>
    <property type="gene ID" value="PEQ_0000558201"/>
</dbReference>
<reference evidence="3" key="1">
    <citation type="submission" date="2022-11" db="UniProtKB">
        <authorList>
            <consortium name="WormBaseParasite"/>
        </authorList>
    </citation>
    <scope>IDENTIFICATION</scope>
</reference>
<feature type="region of interest" description="Disordered" evidence="1">
    <location>
        <begin position="54"/>
        <end position="89"/>
    </location>
</feature>
<evidence type="ECO:0000256" key="1">
    <source>
        <dbReference type="SAM" id="MobiDB-lite"/>
    </source>
</evidence>
<evidence type="ECO:0000313" key="3">
    <source>
        <dbReference type="WBParaSite" id="PEQ_0000558201-mRNA-1"/>
    </source>
</evidence>
<dbReference type="Proteomes" id="UP000887564">
    <property type="component" value="Unplaced"/>
</dbReference>
<sequence>MFLGLSPEVLFGQKLDVDREPLSLPSEVVDIEKQNSANIKNRLYLRPAHRHVPKEDDLSKSIEVGERDEANLRRSEGRTSPSSEKKQRHSGEVLFEKVFFLRFAFHSLQVMEEEDTEKALTMLIERMSAVAAASALQETTDDSEMKEIATSTSATNNLHSGELVHIRIKSRDRTSEDEQQFMQVEGNKNSSQNNGLKRKIFGEKIATPPPVSIDVFKNVESMIYSEDDHGEDIAATATDANREEIEKLKVAIKEMEVRQIYQKSY</sequence>
<evidence type="ECO:0000313" key="2">
    <source>
        <dbReference type="Proteomes" id="UP000887564"/>
    </source>
</evidence>